<dbReference type="InterPro" id="IPR036318">
    <property type="entry name" value="FAD-bd_PCMH-like_sf"/>
</dbReference>
<dbReference type="AlphaFoldDB" id="S4P408"/>
<protein>
    <submittedName>
        <fullName evidence="1">Xanthine dehydrogenase</fullName>
    </submittedName>
</protein>
<dbReference type="InterPro" id="IPR016167">
    <property type="entry name" value="FAD-bd_PCMH_sub1"/>
</dbReference>
<dbReference type="SUPFAM" id="SSF56176">
    <property type="entry name" value="FAD-binding/transporter-associated domain-like"/>
    <property type="match status" value="1"/>
</dbReference>
<organism evidence="1">
    <name type="scientific">Pararge aegeria</name>
    <name type="common">speckled wood butterfly</name>
    <dbReference type="NCBI Taxonomy" id="116150"/>
    <lineage>
        <taxon>Eukaryota</taxon>
        <taxon>Metazoa</taxon>
        <taxon>Ecdysozoa</taxon>
        <taxon>Arthropoda</taxon>
        <taxon>Hexapoda</taxon>
        <taxon>Insecta</taxon>
        <taxon>Pterygota</taxon>
        <taxon>Neoptera</taxon>
        <taxon>Endopterygota</taxon>
        <taxon>Lepidoptera</taxon>
        <taxon>Glossata</taxon>
        <taxon>Ditrysia</taxon>
        <taxon>Papilionoidea</taxon>
        <taxon>Nymphalidae</taxon>
        <taxon>Satyrinae</taxon>
        <taxon>Satyrini</taxon>
        <taxon>Parargina</taxon>
        <taxon>Pararge</taxon>
    </lineage>
</organism>
<name>S4P408_9NEOP</name>
<reference evidence="1" key="1">
    <citation type="journal article" date="2013" name="BMC Genomics">
        <title>Unscrambling butterfly oogenesis.</title>
        <authorList>
            <person name="Carter J.M."/>
            <person name="Baker S.C."/>
            <person name="Pink R."/>
            <person name="Carter D.R."/>
            <person name="Collins A."/>
            <person name="Tomlin J."/>
            <person name="Gibbs M."/>
            <person name="Breuker C.J."/>
        </authorList>
    </citation>
    <scope>NUCLEOTIDE SEQUENCE</scope>
    <source>
        <tissue evidence="1">Ovary</tissue>
    </source>
</reference>
<dbReference type="EMBL" id="GAIX01011380">
    <property type="protein sequence ID" value="JAA81180.1"/>
    <property type="molecule type" value="Transcribed_RNA"/>
</dbReference>
<feature type="non-terminal residue" evidence="1">
    <location>
        <position position="77"/>
    </location>
</feature>
<proteinExistence type="predicted"/>
<dbReference type="GO" id="GO:0050660">
    <property type="term" value="F:flavin adenine dinucleotide binding"/>
    <property type="evidence" value="ECO:0007669"/>
    <property type="project" value="InterPro"/>
</dbReference>
<reference evidence="1" key="2">
    <citation type="submission" date="2013-05" db="EMBL/GenBank/DDBJ databases">
        <authorList>
            <person name="Carter J.-M."/>
            <person name="Baker S.C."/>
            <person name="Pink R."/>
            <person name="Carter D.R.F."/>
            <person name="Collins A."/>
            <person name="Tomlin J."/>
            <person name="Gibbs M."/>
            <person name="Breuker C.J."/>
        </authorList>
    </citation>
    <scope>NUCLEOTIDE SEQUENCE</scope>
    <source>
        <tissue evidence="1">Ovary</tissue>
    </source>
</reference>
<sequence>VNNVKGQNKPCSLGNDCCRLKKDDDEELFTKSKFLPYSPTQEPIFPPELVLEHDRYAKSFLIFRGENVTWVRPQTLE</sequence>
<evidence type="ECO:0000313" key="1">
    <source>
        <dbReference type="EMBL" id="JAA81180.1"/>
    </source>
</evidence>
<dbReference type="Gene3D" id="3.30.43.10">
    <property type="entry name" value="Uridine Diphospho-n-acetylenolpyruvylglucosamine Reductase, domain 2"/>
    <property type="match status" value="1"/>
</dbReference>
<feature type="non-terminal residue" evidence="1">
    <location>
        <position position="1"/>
    </location>
</feature>
<accession>S4P408</accession>